<protein>
    <submittedName>
        <fullName evidence="2">Uncharacterized protein LOC127750057</fullName>
    </submittedName>
</protein>
<accession>A0A9C6X0S7</accession>
<proteinExistence type="predicted"/>
<evidence type="ECO:0000313" key="1">
    <source>
        <dbReference type="Proteomes" id="UP000504606"/>
    </source>
</evidence>
<name>A0A9C6X0S7_FRAOC</name>
<organism evidence="1 2">
    <name type="scientific">Frankliniella occidentalis</name>
    <name type="common">Western flower thrips</name>
    <name type="synonym">Euthrips occidentalis</name>
    <dbReference type="NCBI Taxonomy" id="133901"/>
    <lineage>
        <taxon>Eukaryota</taxon>
        <taxon>Metazoa</taxon>
        <taxon>Ecdysozoa</taxon>
        <taxon>Arthropoda</taxon>
        <taxon>Hexapoda</taxon>
        <taxon>Insecta</taxon>
        <taxon>Pterygota</taxon>
        <taxon>Neoptera</taxon>
        <taxon>Paraneoptera</taxon>
        <taxon>Thysanoptera</taxon>
        <taxon>Terebrantia</taxon>
        <taxon>Thripoidea</taxon>
        <taxon>Thripidae</taxon>
        <taxon>Frankliniella</taxon>
    </lineage>
</organism>
<dbReference type="GeneID" id="127750057"/>
<dbReference type="KEGG" id="foc:127750057"/>
<dbReference type="Proteomes" id="UP000504606">
    <property type="component" value="Unplaced"/>
</dbReference>
<sequence>MLFTGHCCHITSGSTVDKLHGIQKSQRKYLLVGWKSRGEGQGGRYLLLTLPAHFQYRCELLFSIRPETAGQGRETSTPPVAFLRRVWVKKRLKRISEAPSYG</sequence>
<evidence type="ECO:0000313" key="2">
    <source>
        <dbReference type="RefSeq" id="XP_052126558.1"/>
    </source>
</evidence>
<dbReference type="RefSeq" id="XP_052126558.1">
    <property type="nucleotide sequence ID" value="XM_052270598.1"/>
</dbReference>
<gene>
    <name evidence="2" type="primary">LOC127750057</name>
</gene>
<dbReference type="AlphaFoldDB" id="A0A9C6X0S7"/>
<keyword evidence="1" id="KW-1185">Reference proteome</keyword>
<reference evidence="2" key="1">
    <citation type="submission" date="2025-08" db="UniProtKB">
        <authorList>
            <consortium name="RefSeq"/>
        </authorList>
    </citation>
    <scope>IDENTIFICATION</scope>
    <source>
        <tissue evidence="2">Whole organism</tissue>
    </source>
</reference>